<dbReference type="Pfam" id="PF00431">
    <property type="entry name" value="CUB"/>
    <property type="match status" value="4"/>
</dbReference>
<feature type="domain" description="CUB" evidence="4">
    <location>
        <begin position="378"/>
        <end position="497"/>
    </location>
</feature>
<dbReference type="PANTHER" id="PTHR24251">
    <property type="entry name" value="OVOCHYMASE-RELATED"/>
    <property type="match status" value="1"/>
</dbReference>
<name>A0ABN8QL26_9CNID</name>
<dbReference type="Gene3D" id="2.60.120.290">
    <property type="entry name" value="Spermadhesin, CUB domain"/>
    <property type="match status" value="4"/>
</dbReference>
<feature type="domain" description="CUB" evidence="4">
    <location>
        <begin position="126"/>
        <end position="244"/>
    </location>
</feature>
<dbReference type="InterPro" id="IPR000859">
    <property type="entry name" value="CUB_dom"/>
</dbReference>
<evidence type="ECO:0000259" key="4">
    <source>
        <dbReference type="PROSITE" id="PS01180"/>
    </source>
</evidence>
<evidence type="ECO:0000256" key="2">
    <source>
        <dbReference type="ARBA" id="ARBA00023157"/>
    </source>
</evidence>
<evidence type="ECO:0000256" key="3">
    <source>
        <dbReference type="PROSITE-ProRule" id="PRU00059"/>
    </source>
</evidence>
<dbReference type="SUPFAM" id="SSF49854">
    <property type="entry name" value="Spermadhesin, CUB domain"/>
    <property type="match status" value="4"/>
</dbReference>
<evidence type="ECO:0000313" key="6">
    <source>
        <dbReference type="Proteomes" id="UP001159405"/>
    </source>
</evidence>
<gene>
    <name evidence="5" type="ORF">PLOB_00007779</name>
</gene>
<dbReference type="Proteomes" id="UP001159405">
    <property type="component" value="Unassembled WGS sequence"/>
</dbReference>
<evidence type="ECO:0000256" key="1">
    <source>
        <dbReference type="ARBA" id="ARBA00022737"/>
    </source>
</evidence>
<accession>A0ABN8QL26</accession>
<keyword evidence="6" id="KW-1185">Reference proteome</keyword>
<dbReference type="SMART" id="SM00042">
    <property type="entry name" value="CUB"/>
    <property type="match status" value="4"/>
</dbReference>
<protein>
    <recommendedName>
        <fullName evidence="4">CUB domain-containing protein</fullName>
    </recommendedName>
</protein>
<dbReference type="InterPro" id="IPR035914">
    <property type="entry name" value="Sperma_CUB_dom_sf"/>
</dbReference>
<dbReference type="EMBL" id="CALNXK010000137">
    <property type="protein sequence ID" value="CAH3166441.1"/>
    <property type="molecule type" value="Genomic_DNA"/>
</dbReference>
<dbReference type="PROSITE" id="PS01180">
    <property type="entry name" value="CUB"/>
    <property type="match status" value="4"/>
</dbReference>
<evidence type="ECO:0000313" key="5">
    <source>
        <dbReference type="EMBL" id="CAH3166441.1"/>
    </source>
</evidence>
<feature type="domain" description="CUB" evidence="4">
    <location>
        <begin position="250"/>
        <end position="369"/>
    </location>
</feature>
<comment type="caution">
    <text evidence="3">Lacks conserved residue(s) required for the propagation of feature annotation.</text>
</comment>
<comment type="caution">
    <text evidence="5">The sequence shown here is derived from an EMBL/GenBank/DDBJ whole genome shotgun (WGS) entry which is preliminary data.</text>
</comment>
<reference evidence="5 6" key="1">
    <citation type="submission" date="2022-05" db="EMBL/GenBank/DDBJ databases">
        <authorList>
            <consortium name="Genoscope - CEA"/>
            <person name="William W."/>
        </authorList>
    </citation>
    <scope>NUCLEOTIDE SEQUENCE [LARGE SCALE GENOMIC DNA]</scope>
</reference>
<keyword evidence="1" id="KW-0677">Repeat</keyword>
<organism evidence="5 6">
    <name type="scientific">Porites lobata</name>
    <dbReference type="NCBI Taxonomy" id="104759"/>
    <lineage>
        <taxon>Eukaryota</taxon>
        <taxon>Metazoa</taxon>
        <taxon>Cnidaria</taxon>
        <taxon>Anthozoa</taxon>
        <taxon>Hexacorallia</taxon>
        <taxon>Scleractinia</taxon>
        <taxon>Fungiina</taxon>
        <taxon>Poritidae</taxon>
        <taxon>Porites</taxon>
    </lineage>
</organism>
<proteinExistence type="predicted"/>
<keyword evidence="2" id="KW-1015">Disulfide bond</keyword>
<feature type="domain" description="CUB" evidence="4">
    <location>
        <begin position="1"/>
        <end position="117"/>
    </location>
</feature>
<sequence length="516" mass="58245">MTTLNKTSGVLTSPYYPRRYPSNVNCSWKIIASKGESIVLSIEDIDIVDCGSSCTCDYLKIQNGSSSDGISSRRRCGNYKDREIIYRSAKDVLRVTFVSDSGTYRRYRGFKATYIEVKYNATNTACTSGEYLNGFSGFFSTPNFPSNFPQYSKCTWNITVPSGYIIKLSFLYFRLEPHQYFPCYNNPEARVTVTNVASDDGYQPFMLCGQCLPSPVYSVGNSVQVIFTSLRSQYPGFNATYTAITYSSVCPNMATLNETSGVLTSPYYPRRYPFKEKCSWKIIASKGERILLFIEDIHIANCGLSCTCDCLEIQNGSSSDGISVRRRCRYYKDRGIVYHSVKDVLRVTFVSNSSTYRRYRGFKATYIKVKYNATNTACTSGEYLNGFSGFFSTPNFPNNYPQYSKCTWNITVPSGYIIKLSFLYFGLEPYQYILCYYYAPGARVTVTNVASDDGYQPFMLCGQSLPPAVYSVGNSVQVIFTSLNSQYPGFNATYTAITYSSGTWYTSFTRHDLVKI</sequence>
<dbReference type="CDD" id="cd00041">
    <property type="entry name" value="CUB"/>
    <property type="match status" value="4"/>
</dbReference>